<protein>
    <recommendedName>
        <fullName evidence="4">Calcineurin-like phosphoesterase domain-containing protein</fullName>
    </recommendedName>
</protein>
<dbReference type="PANTHER" id="PTHR34990">
    <property type="entry name" value="UDP-2,3-DIACYLGLUCOSAMINE HYDROLASE-RELATED"/>
    <property type="match status" value="1"/>
</dbReference>
<organism evidence="2 3">
    <name type="scientific">Anaeromyxobacter oryzae</name>
    <dbReference type="NCBI Taxonomy" id="2918170"/>
    <lineage>
        <taxon>Bacteria</taxon>
        <taxon>Pseudomonadati</taxon>
        <taxon>Myxococcota</taxon>
        <taxon>Myxococcia</taxon>
        <taxon>Myxococcales</taxon>
        <taxon>Cystobacterineae</taxon>
        <taxon>Anaeromyxobacteraceae</taxon>
        <taxon>Anaeromyxobacter</taxon>
    </lineage>
</organism>
<dbReference type="Proteomes" id="UP001162891">
    <property type="component" value="Chromosome"/>
</dbReference>
<feature type="transmembrane region" description="Helical" evidence="1">
    <location>
        <begin position="350"/>
        <end position="372"/>
    </location>
</feature>
<dbReference type="InterPro" id="IPR029052">
    <property type="entry name" value="Metallo-depent_PP-like"/>
</dbReference>
<reference evidence="3" key="1">
    <citation type="journal article" date="2022" name="Int. J. Syst. Evol. Microbiol.">
        <title>Anaeromyxobacter oryzae sp. nov., Anaeromyxobacter diazotrophicus sp. nov. and Anaeromyxobacter paludicola sp. nov., isolated from paddy soils.</title>
        <authorList>
            <person name="Itoh H."/>
            <person name="Xu Z."/>
            <person name="Mise K."/>
            <person name="Masuda Y."/>
            <person name="Ushijima N."/>
            <person name="Hayakawa C."/>
            <person name="Shiratori Y."/>
            <person name="Senoo K."/>
        </authorList>
    </citation>
    <scope>NUCLEOTIDE SEQUENCE [LARGE SCALE GENOMIC DNA]</scope>
    <source>
        <strain evidence="3">Red232</strain>
    </source>
</reference>
<evidence type="ECO:0000313" key="2">
    <source>
        <dbReference type="EMBL" id="BDG02279.1"/>
    </source>
</evidence>
<keyword evidence="1" id="KW-0472">Membrane</keyword>
<dbReference type="EMBL" id="AP025591">
    <property type="protein sequence ID" value="BDG02279.1"/>
    <property type="molecule type" value="Genomic_DNA"/>
</dbReference>
<sequence>MTSPAGRDAERIDVTGAGRERPRDLVVVSDLHLGRGKNPRLKRWYRLEAFFYDDDFHAFCEWLCRDAATRGLRFALVLNGDSLDLLRIEPEPAPGGGALERRFGPTVTPAVAARMVRDILGGHPAFADALAVVLAAGHEVIFLPGNHDLEVQWAPVQDTLRGAIAERLAARGAPSDALARLGFEPWFLYEPGRIWIEHGCQYDPEGAFRFPLRRRLGDSPGAEALIARDVPFGNFFQKYLYNGFGPINFIVPSSRANYRYFRFLLANRPRLLFSVARSHGPFLVQLLRRLARAPASGWHREAEQGHAEELAELAARTGVGTRLQEIDALKSSGADAARVTSGMLRQTMKLAAGGALVTLAAMFVWAAAWRAVDSLIMGFGWKALVSLALYVVFGAIGVAALVAAALRTQSEEPPPSLEAAAERIANIAEVPLVVFGHTHDEGVDRLRASGDAWYFNTGTWIALFSDDLLLPRERVQYTFLRVSGRDAELLQWSPGRGRPIPVVLLEGNGG</sequence>
<keyword evidence="1" id="KW-0812">Transmembrane</keyword>
<feature type="transmembrane region" description="Helical" evidence="1">
    <location>
        <begin position="384"/>
        <end position="406"/>
    </location>
</feature>
<keyword evidence="1" id="KW-1133">Transmembrane helix</keyword>
<proteinExistence type="predicted"/>
<keyword evidence="3" id="KW-1185">Reference proteome</keyword>
<dbReference type="PANTHER" id="PTHR34990:SF2">
    <property type="entry name" value="BLL8164 PROTEIN"/>
    <property type="match status" value="1"/>
</dbReference>
<evidence type="ECO:0000256" key="1">
    <source>
        <dbReference type="SAM" id="Phobius"/>
    </source>
</evidence>
<dbReference type="InterPro" id="IPR043461">
    <property type="entry name" value="LpxH-like"/>
</dbReference>
<evidence type="ECO:0008006" key="4">
    <source>
        <dbReference type="Google" id="ProtNLM"/>
    </source>
</evidence>
<dbReference type="SUPFAM" id="SSF56300">
    <property type="entry name" value="Metallo-dependent phosphatases"/>
    <property type="match status" value="1"/>
</dbReference>
<gene>
    <name evidence="2" type="ORF">AMOR_12750</name>
</gene>
<evidence type="ECO:0000313" key="3">
    <source>
        <dbReference type="Proteomes" id="UP001162891"/>
    </source>
</evidence>
<name>A0ABM7WS70_9BACT</name>
<accession>A0ABM7WS70</accession>